<evidence type="ECO:0000313" key="2">
    <source>
        <dbReference type="Proteomes" id="UP001189429"/>
    </source>
</evidence>
<keyword evidence="2" id="KW-1185">Reference proteome</keyword>
<gene>
    <name evidence="1" type="ORF">PCOR1329_LOCUS5024</name>
</gene>
<name>A0ABN9PU49_9DINO</name>
<protein>
    <submittedName>
        <fullName evidence="1">Uncharacterized protein</fullName>
    </submittedName>
</protein>
<comment type="caution">
    <text evidence="1">The sequence shown here is derived from an EMBL/GenBank/DDBJ whole genome shotgun (WGS) entry which is preliminary data.</text>
</comment>
<proteinExistence type="predicted"/>
<sequence>MAVQFDGAIAWMGGTPAAPDAALPRGSFYVRRASYEGGKASSLVSTIITKLVGPSLWGKIRAFWHMALNLTDRTGYVSQVEDDDVEELRVALAGVAVGAMPAQKVVPARRGGFLAVLLRAVSTRTSLSVLAALGVQAVINLACQWLMRRRQRSETLWRKHVDLSVVQACLLTTEHLTWGE</sequence>
<evidence type="ECO:0000313" key="1">
    <source>
        <dbReference type="EMBL" id="CAK0795311.1"/>
    </source>
</evidence>
<reference evidence="1" key="1">
    <citation type="submission" date="2023-10" db="EMBL/GenBank/DDBJ databases">
        <authorList>
            <person name="Chen Y."/>
            <person name="Shah S."/>
            <person name="Dougan E. K."/>
            <person name="Thang M."/>
            <person name="Chan C."/>
        </authorList>
    </citation>
    <scope>NUCLEOTIDE SEQUENCE [LARGE SCALE GENOMIC DNA]</scope>
</reference>
<dbReference type="EMBL" id="CAUYUJ010001314">
    <property type="protein sequence ID" value="CAK0795311.1"/>
    <property type="molecule type" value="Genomic_DNA"/>
</dbReference>
<organism evidence="1 2">
    <name type="scientific">Prorocentrum cordatum</name>
    <dbReference type="NCBI Taxonomy" id="2364126"/>
    <lineage>
        <taxon>Eukaryota</taxon>
        <taxon>Sar</taxon>
        <taxon>Alveolata</taxon>
        <taxon>Dinophyceae</taxon>
        <taxon>Prorocentrales</taxon>
        <taxon>Prorocentraceae</taxon>
        <taxon>Prorocentrum</taxon>
    </lineage>
</organism>
<dbReference type="Proteomes" id="UP001189429">
    <property type="component" value="Unassembled WGS sequence"/>
</dbReference>
<accession>A0ABN9PU49</accession>